<reference evidence="4" key="1">
    <citation type="submission" date="2016-10" db="EMBL/GenBank/DDBJ databases">
        <authorList>
            <person name="Varghese N."/>
            <person name="Submissions S."/>
        </authorList>
    </citation>
    <scope>NUCLEOTIDE SEQUENCE [LARGE SCALE GENOMIC DNA]</scope>
    <source>
        <strain evidence="4">DSM 26348</strain>
    </source>
</reference>
<name>A0A1I3C4W0_9PLAN</name>
<dbReference type="Pfam" id="PF24096">
    <property type="entry name" value="DUF7379"/>
    <property type="match status" value="1"/>
</dbReference>
<dbReference type="GO" id="GO:0016787">
    <property type="term" value="F:hydrolase activity"/>
    <property type="evidence" value="ECO:0007669"/>
    <property type="project" value="UniProtKB-KW"/>
</dbReference>
<gene>
    <name evidence="3" type="ORF">SAMN05421753_10296</name>
</gene>
<dbReference type="SUPFAM" id="SSF53474">
    <property type="entry name" value="alpha/beta-Hydrolases"/>
    <property type="match status" value="1"/>
</dbReference>
<keyword evidence="1" id="KW-0732">Signal</keyword>
<dbReference type="RefSeq" id="WP_139228218.1">
    <property type="nucleotide sequence ID" value="NZ_FOQD01000002.1"/>
</dbReference>
<evidence type="ECO:0000259" key="2">
    <source>
        <dbReference type="Pfam" id="PF24096"/>
    </source>
</evidence>
<feature type="chain" id="PRO_5011710336" evidence="1">
    <location>
        <begin position="24"/>
        <end position="348"/>
    </location>
</feature>
<dbReference type="AlphaFoldDB" id="A0A1I3C4W0"/>
<dbReference type="InterPro" id="IPR029058">
    <property type="entry name" value="AB_hydrolase_fold"/>
</dbReference>
<keyword evidence="3" id="KW-0378">Hydrolase</keyword>
<dbReference type="STRING" id="1576369.SAMN05421753_10296"/>
<organism evidence="3 4">
    <name type="scientific">Planctomicrobium piriforme</name>
    <dbReference type="NCBI Taxonomy" id="1576369"/>
    <lineage>
        <taxon>Bacteria</taxon>
        <taxon>Pseudomonadati</taxon>
        <taxon>Planctomycetota</taxon>
        <taxon>Planctomycetia</taxon>
        <taxon>Planctomycetales</taxon>
        <taxon>Planctomycetaceae</taxon>
        <taxon>Planctomicrobium</taxon>
    </lineage>
</organism>
<keyword evidence="4" id="KW-1185">Reference proteome</keyword>
<dbReference type="OrthoDB" id="556502at2"/>
<sequence length="348" mass="38171">MRFWTASAAWLLLCIGLTAPALAQVEEADAPGLMELMETEEMFSSLQKLNTTVSAMSGRNFKQPWGDVCFFQGYCLQEHVLSKDCRLLDPAGRLCACGTREVCDQELARLKTEKHLAPMSGRAVIFIHGITRTSLSFNTFAEAARLQGLTVVGFDYPSTRCSIVESALYLKRTLASLEGIDRIDLVVHSMGGLLVRTYLQQTGPDRDPRLHRLVMLGVPNRGARMANLMQNNWVFKWTFGPAGQQLVEDANGFVAALPTPDFPFAVIAGARGTPDGWNMLIPGDDDGTVSVESTRLPGAADFMTINALHSTMMWNKEVIDATLRFLNTGALRESGIPEPIPLTAETSE</sequence>
<accession>A0A1I3C4W0</accession>
<feature type="domain" description="DUF7379" evidence="2">
    <location>
        <begin position="125"/>
        <end position="228"/>
    </location>
</feature>
<dbReference type="InterPro" id="IPR055803">
    <property type="entry name" value="DUF7379"/>
</dbReference>
<dbReference type="PANTHER" id="PTHR37946">
    <property type="entry name" value="SLL1969 PROTEIN"/>
    <property type="match status" value="1"/>
</dbReference>
<dbReference type="EMBL" id="FOQD01000002">
    <property type="protein sequence ID" value="SFH69366.1"/>
    <property type="molecule type" value="Genomic_DNA"/>
</dbReference>
<evidence type="ECO:0000313" key="3">
    <source>
        <dbReference type="EMBL" id="SFH69366.1"/>
    </source>
</evidence>
<dbReference type="Gene3D" id="3.40.50.1820">
    <property type="entry name" value="alpha/beta hydrolase"/>
    <property type="match status" value="1"/>
</dbReference>
<dbReference type="Proteomes" id="UP000199518">
    <property type="component" value="Unassembled WGS sequence"/>
</dbReference>
<feature type="signal peptide" evidence="1">
    <location>
        <begin position="1"/>
        <end position="23"/>
    </location>
</feature>
<dbReference type="PANTHER" id="PTHR37946:SF1">
    <property type="entry name" value="SLL1969 PROTEIN"/>
    <property type="match status" value="1"/>
</dbReference>
<proteinExistence type="predicted"/>
<protein>
    <submittedName>
        <fullName evidence="3">Uncharacterized protein with an alpha/beta hydrolase fold</fullName>
    </submittedName>
</protein>
<evidence type="ECO:0000256" key="1">
    <source>
        <dbReference type="SAM" id="SignalP"/>
    </source>
</evidence>
<evidence type="ECO:0000313" key="4">
    <source>
        <dbReference type="Proteomes" id="UP000199518"/>
    </source>
</evidence>